<keyword evidence="3" id="KW-0815">Transposition</keyword>
<dbReference type="Pfam" id="PF00872">
    <property type="entry name" value="Transposase_mut"/>
    <property type="match status" value="1"/>
</dbReference>
<keyword evidence="7" id="KW-1185">Reference proteome</keyword>
<proteinExistence type="inferred from homology"/>
<dbReference type="AlphaFoldDB" id="A0A917P694"/>
<evidence type="ECO:0000256" key="4">
    <source>
        <dbReference type="ARBA" id="ARBA00023125"/>
    </source>
</evidence>
<protein>
    <recommendedName>
        <fullName evidence="8">Transposase</fullName>
    </recommendedName>
</protein>
<comment type="function">
    <text evidence="1">Required for the transposition of the insertion element.</text>
</comment>
<evidence type="ECO:0000256" key="3">
    <source>
        <dbReference type="ARBA" id="ARBA00022578"/>
    </source>
</evidence>
<gene>
    <name evidence="6" type="ORF">GCM10010121_087590</name>
</gene>
<evidence type="ECO:0000313" key="7">
    <source>
        <dbReference type="Proteomes" id="UP000657574"/>
    </source>
</evidence>
<name>A0A917P694_9ACTN</name>
<evidence type="ECO:0000256" key="1">
    <source>
        <dbReference type="ARBA" id="ARBA00002190"/>
    </source>
</evidence>
<reference evidence="6" key="1">
    <citation type="journal article" date="2014" name="Int. J. Syst. Evol. Microbiol.">
        <title>Complete genome sequence of Corynebacterium casei LMG S-19264T (=DSM 44701T), isolated from a smear-ripened cheese.</title>
        <authorList>
            <consortium name="US DOE Joint Genome Institute (JGI-PGF)"/>
            <person name="Walter F."/>
            <person name="Albersmeier A."/>
            <person name="Kalinowski J."/>
            <person name="Ruckert C."/>
        </authorList>
    </citation>
    <scope>NUCLEOTIDE SEQUENCE</scope>
    <source>
        <strain evidence="6">JCM 3086</strain>
    </source>
</reference>
<comment type="caution">
    <text evidence="6">The sequence shown here is derived from an EMBL/GenBank/DDBJ whole genome shotgun (WGS) entry which is preliminary data.</text>
</comment>
<sequence>MARAAAGLPAPRVTLVRSLTVENVDSIGFISGGTNMIESLNSRFRQASRRRGHFPSEEAALKVLYLAIRHQEPNRPNPTGRTHNWKAAINILAGFYGRSDAFSLGETE</sequence>
<dbReference type="GO" id="GO:0004803">
    <property type="term" value="F:transposase activity"/>
    <property type="evidence" value="ECO:0007669"/>
    <property type="project" value="InterPro"/>
</dbReference>
<evidence type="ECO:0000256" key="5">
    <source>
        <dbReference type="ARBA" id="ARBA00023172"/>
    </source>
</evidence>
<accession>A0A917P694</accession>
<comment type="similarity">
    <text evidence="2">Belongs to the transposase mutator family.</text>
</comment>
<reference evidence="6" key="2">
    <citation type="submission" date="2020-09" db="EMBL/GenBank/DDBJ databases">
        <authorList>
            <person name="Sun Q."/>
            <person name="Ohkuma M."/>
        </authorList>
    </citation>
    <scope>NUCLEOTIDE SEQUENCE</scope>
    <source>
        <strain evidence="6">JCM 3086</strain>
    </source>
</reference>
<keyword evidence="4" id="KW-0238">DNA-binding</keyword>
<dbReference type="EMBL" id="BMQA01000075">
    <property type="protein sequence ID" value="GGJ63451.1"/>
    <property type="molecule type" value="Genomic_DNA"/>
</dbReference>
<evidence type="ECO:0008006" key="8">
    <source>
        <dbReference type="Google" id="ProtNLM"/>
    </source>
</evidence>
<evidence type="ECO:0000256" key="2">
    <source>
        <dbReference type="ARBA" id="ARBA00010961"/>
    </source>
</evidence>
<dbReference type="GO" id="GO:0003677">
    <property type="term" value="F:DNA binding"/>
    <property type="evidence" value="ECO:0007669"/>
    <property type="project" value="UniProtKB-KW"/>
</dbReference>
<organism evidence="6 7">
    <name type="scientific">Streptomyces brasiliensis</name>
    <dbReference type="NCBI Taxonomy" id="1954"/>
    <lineage>
        <taxon>Bacteria</taxon>
        <taxon>Bacillati</taxon>
        <taxon>Actinomycetota</taxon>
        <taxon>Actinomycetes</taxon>
        <taxon>Kitasatosporales</taxon>
        <taxon>Streptomycetaceae</taxon>
        <taxon>Streptomyces</taxon>
    </lineage>
</organism>
<keyword evidence="5" id="KW-0233">DNA recombination</keyword>
<dbReference type="GO" id="GO:0006313">
    <property type="term" value="P:DNA transposition"/>
    <property type="evidence" value="ECO:0007669"/>
    <property type="project" value="InterPro"/>
</dbReference>
<evidence type="ECO:0000313" key="6">
    <source>
        <dbReference type="EMBL" id="GGJ63451.1"/>
    </source>
</evidence>
<dbReference type="InterPro" id="IPR001207">
    <property type="entry name" value="Transposase_mutator"/>
</dbReference>
<dbReference type="Proteomes" id="UP000657574">
    <property type="component" value="Unassembled WGS sequence"/>
</dbReference>